<keyword evidence="2" id="KW-1185">Reference proteome</keyword>
<protein>
    <submittedName>
        <fullName evidence="1">Uncharacterized protein</fullName>
    </submittedName>
</protein>
<dbReference type="EMBL" id="BPQM01000062">
    <property type="protein sequence ID" value="GJD79423.1"/>
    <property type="molecule type" value="Genomic_DNA"/>
</dbReference>
<name>A0AA37HR47_9HYPH</name>
<comment type="caution">
    <text evidence="1">The sequence shown here is derived from an EMBL/GenBank/DDBJ whole genome shotgun (WGS) entry which is preliminary data.</text>
</comment>
<organism evidence="1 2">
    <name type="scientific">Methylobacterium gregans</name>
    <dbReference type="NCBI Taxonomy" id="374424"/>
    <lineage>
        <taxon>Bacteria</taxon>
        <taxon>Pseudomonadati</taxon>
        <taxon>Pseudomonadota</taxon>
        <taxon>Alphaproteobacteria</taxon>
        <taxon>Hyphomicrobiales</taxon>
        <taxon>Methylobacteriaceae</taxon>
        <taxon>Methylobacterium</taxon>
    </lineage>
</organism>
<accession>A0AA37HR47</accession>
<evidence type="ECO:0000313" key="1">
    <source>
        <dbReference type="EMBL" id="GJD79423.1"/>
    </source>
</evidence>
<sequence length="63" mass="7116">MEAVAANALLRHLTRDSEELRDLRLRVVEGGVEAGDLRQVGELPADDADRLQVVRLVQRCQRH</sequence>
<reference evidence="1" key="1">
    <citation type="journal article" date="2016" name="Front. Microbiol.">
        <title>Genome Sequence of the Piezophilic, Mesophilic Sulfate-Reducing Bacterium Desulfovibrio indicus J2T.</title>
        <authorList>
            <person name="Cao J."/>
            <person name="Maignien L."/>
            <person name="Shao Z."/>
            <person name="Alain K."/>
            <person name="Jebbar M."/>
        </authorList>
    </citation>
    <scope>NUCLEOTIDE SEQUENCE</scope>
    <source>
        <strain evidence="1">NBRC 103626</strain>
    </source>
</reference>
<evidence type="ECO:0000313" key="2">
    <source>
        <dbReference type="Proteomes" id="UP001055108"/>
    </source>
</evidence>
<reference evidence="1" key="2">
    <citation type="submission" date="2021-08" db="EMBL/GenBank/DDBJ databases">
        <authorList>
            <person name="Tani A."/>
            <person name="Ola A."/>
            <person name="Ogura Y."/>
            <person name="Katsura K."/>
            <person name="Hayashi T."/>
        </authorList>
    </citation>
    <scope>NUCLEOTIDE SEQUENCE</scope>
    <source>
        <strain evidence="1">NBRC 103626</strain>
    </source>
</reference>
<proteinExistence type="predicted"/>
<gene>
    <name evidence="1" type="ORF">NBEOAGPD_2650</name>
</gene>
<dbReference type="AlphaFoldDB" id="A0AA37HR47"/>
<dbReference type="Proteomes" id="UP001055108">
    <property type="component" value="Unassembled WGS sequence"/>
</dbReference>